<keyword evidence="6" id="KW-0408">Iron</keyword>
<evidence type="ECO:0000256" key="2">
    <source>
        <dbReference type="ARBA" id="ARBA00022490"/>
    </source>
</evidence>
<evidence type="ECO:0000256" key="3">
    <source>
        <dbReference type="ARBA" id="ARBA00022679"/>
    </source>
</evidence>
<dbReference type="InterPro" id="IPR017860">
    <property type="entry name" value="Peptidase_M22_CS"/>
</dbReference>
<evidence type="ECO:0000256" key="6">
    <source>
        <dbReference type="ARBA" id="ARBA00023004"/>
    </source>
</evidence>
<protein>
    <recommendedName>
        <fullName evidence="1">N(6)-L-threonylcarbamoyladenine synthase</fullName>
        <ecNumber evidence="1">2.3.1.234</ecNumber>
    </recommendedName>
</protein>
<dbReference type="Pfam" id="PF00814">
    <property type="entry name" value="TsaD"/>
    <property type="match status" value="1"/>
</dbReference>
<dbReference type="InterPro" id="IPR043129">
    <property type="entry name" value="ATPase_NBD"/>
</dbReference>
<dbReference type="GO" id="GO:0006400">
    <property type="term" value="P:tRNA modification"/>
    <property type="evidence" value="ECO:0007669"/>
    <property type="project" value="UniProtKB-ARBA"/>
</dbReference>
<dbReference type="PANTHER" id="PTHR11735">
    <property type="entry name" value="TRNA N6-ADENOSINE THREONYLCARBAMOYLTRANSFERASE"/>
    <property type="match status" value="1"/>
</dbReference>
<dbReference type="GO" id="GO:0070525">
    <property type="term" value="P:tRNA threonylcarbamoyladenosine metabolic process"/>
    <property type="evidence" value="ECO:0007669"/>
    <property type="project" value="UniProtKB-ARBA"/>
</dbReference>
<keyword evidence="2" id="KW-0963">Cytoplasm</keyword>
<accession>X0X5P0</accession>
<evidence type="ECO:0000256" key="4">
    <source>
        <dbReference type="ARBA" id="ARBA00022694"/>
    </source>
</evidence>
<evidence type="ECO:0000259" key="9">
    <source>
        <dbReference type="Pfam" id="PF00814"/>
    </source>
</evidence>
<evidence type="ECO:0000256" key="7">
    <source>
        <dbReference type="ARBA" id="ARBA00023315"/>
    </source>
</evidence>
<feature type="non-terminal residue" evidence="10">
    <location>
        <position position="1"/>
    </location>
</feature>
<keyword evidence="4" id="KW-0819">tRNA processing</keyword>
<evidence type="ECO:0000256" key="8">
    <source>
        <dbReference type="ARBA" id="ARBA00048117"/>
    </source>
</evidence>
<keyword evidence="3" id="KW-0808">Transferase</keyword>
<keyword evidence="7" id="KW-0012">Acyltransferase</keyword>
<dbReference type="EC" id="2.3.1.234" evidence="1"/>
<sequence length="242" mass="25525">AAKTLAWAWDKPLIDINHVRAHIYAACLAPESPSPFPAVALVVSGGHTALYSCRGPMEVTQLGATTDDAAGEAFDKVANILQLGYPGGPIIDKLSRQGNPRAIDFPRSWLDKGSLDFSFSGIKTAVLYHVRGQNARDEKVHLDSATKADIAASFQQAVVDVLVGKTMLALKQQGLNRVILGGGVCANTALRAAMQRACQGADAELFLAPLAYCTDNAAMVAGLAYHKLQANLIADLSLTANA</sequence>
<comment type="catalytic activity">
    <reaction evidence="8">
        <text>L-threonylcarbamoyladenylate + adenosine(37) in tRNA = N(6)-L-threonylcarbamoyladenosine(37) in tRNA + AMP + H(+)</text>
        <dbReference type="Rhea" id="RHEA:37059"/>
        <dbReference type="Rhea" id="RHEA-COMP:10162"/>
        <dbReference type="Rhea" id="RHEA-COMP:10163"/>
        <dbReference type="ChEBI" id="CHEBI:15378"/>
        <dbReference type="ChEBI" id="CHEBI:73682"/>
        <dbReference type="ChEBI" id="CHEBI:74411"/>
        <dbReference type="ChEBI" id="CHEBI:74418"/>
        <dbReference type="ChEBI" id="CHEBI:456215"/>
        <dbReference type="EC" id="2.3.1.234"/>
    </reaction>
</comment>
<reference evidence="10" key="1">
    <citation type="journal article" date="2014" name="Front. Microbiol.">
        <title>High frequency of phylogenetically diverse reductive dehalogenase-homologous genes in deep subseafloor sedimentary metagenomes.</title>
        <authorList>
            <person name="Kawai M."/>
            <person name="Futagami T."/>
            <person name="Toyoda A."/>
            <person name="Takaki Y."/>
            <person name="Nishi S."/>
            <person name="Hori S."/>
            <person name="Arai W."/>
            <person name="Tsubouchi T."/>
            <person name="Morono Y."/>
            <person name="Uchiyama I."/>
            <person name="Ito T."/>
            <person name="Fujiyama A."/>
            <person name="Inagaki F."/>
            <person name="Takami H."/>
        </authorList>
    </citation>
    <scope>NUCLEOTIDE SEQUENCE</scope>
    <source>
        <strain evidence="10">Expedition CK06-06</strain>
    </source>
</reference>
<dbReference type="AlphaFoldDB" id="X0X5P0"/>
<evidence type="ECO:0000256" key="5">
    <source>
        <dbReference type="ARBA" id="ARBA00022723"/>
    </source>
</evidence>
<dbReference type="FunFam" id="3.30.420.40:FF:000040">
    <property type="entry name" value="tRNA N6-adenosine threonylcarbamoyltransferase"/>
    <property type="match status" value="1"/>
</dbReference>
<keyword evidence="5" id="KW-0479">Metal-binding</keyword>
<feature type="domain" description="Gcp-like" evidence="9">
    <location>
        <begin position="1"/>
        <end position="221"/>
    </location>
</feature>
<dbReference type="PRINTS" id="PR00789">
    <property type="entry name" value="OSIALOPTASE"/>
</dbReference>
<dbReference type="PROSITE" id="PS01016">
    <property type="entry name" value="GLYCOPROTEASE"/>
    <property type="match status" value="1"/>
</dbReference>
<evidence type="ECO:0000313" key="10">
    <source>
        <dbReference type="EMBL" id="GAG20321.1"/>
    </source>
</evidence>
<proteinExistence type="predicted"/>
<dbReference type="GO" id="GO:0061711">
    <property type="term" value="F:tRNA N(6)-L-threonylcarbamoyladenine synthase activity"/>
    <property type="evidence" value="ECO:0007669"/>
    <property type="project" value="UniProtKB-EC"/>
</dbReference>
<dbReference type="InterPro" id="IPR017861">
    <property type="entry name" value="KAE1/TsaD"/>
</dbReference>
<dbReference type="GO" id="GO:0046872">
    <property type="term" value="F:metal ion binding"/>
    <property type="evidence" value="ECO:0007669"/>
    <property type="project" value="UniProtKB-KW"/>
</dbReference>
<gene>
    <name evidence="10" type="ORF">S01H1_58529</name>
</gene>
<dbReference type="EMBL" id="BARS01038237">
    <property type="protein sequence ID" value="GAG20321.1"/>
    <property type="molecule type" value="Genomic_DNA"/>
</dbReference>
<dbReference type="InterPro" id="IPR000905">
    <property type="entry name" value="Gcp-like_dom"/>
</dbReference>
<organism evidence="10">
    <name type="scientific">marine sediment metagenome</name>
    <dbReference type="NCBI Taxonomy" id="412755"/>
    <lineage>
        <taxon>unclassified sequences</taxon>
        <taxon>metagenomes</taxon>
        <taxon>ecological metagenomes</taxon>
    </lineage>
</organism>
<dbReference type="PANTHER" id="PTHR11735:SF6">
    <property type="entry name" value="TRNA N6-ADENOSINE THREONYLCARBAMOYLTRANSFERASE, MITOCHONDRIAL"/>
    <property type="match status" value="1"/>
</dbReference>
<dbReference type="Gene3D" id="3.30.420.40">
    <property type="match status" value="1"/>
</dbReference>
<dbReference type="NCBIfam" id="TIGR00329">
    <property type="entry name" value="gcp_kae1"/>
    <property type="match status" value="1"/>
</dbReference>
<dbReference type="SUPFAM" id="SSF53067">
    <property type="entry name" value="Actin-like ATPase domain"/>
    <property type="match status" value="1"/>
</dbReference>
<evidence type="ECO:0000256" key="1">
    <source>
        <dbReference type="ARBA" id="ARBA00012156"/>
    </source>
</evidence>
<comment type="caution">
    <text evidence="10">The sequence shown here is derived from an EMBL/GenBank/DDBJ whole genome shotgun (WGS) entry which is preliminary data.</text>
</comment>
<name>X0X5P0_9ZZZZ</name>